<dbReference type="EMBL" id="SMLB01000019">
    <property type="protein sequence ID" value="TDD68612.1"/>
    <property type="molecule type" value="Genomic_DNA"/>
</dbReference>
<sequence length="427" mass="45644">MPGGEGDSQRPIADGVDGLRELHDRELPAAVGEVAEHVRDELAEVRRLAERARRHVDPRVLTALADAARRMPDGVHAFGADVSAVLSSVTGELDALRRPDTGASTTAVPRLVDADAAVTSALAGPHADVAALVARLLADVAHPLDLTRALRDPDLRAGTLAILAELADGRALAGRSLDEYLAARPGRGPLFAPVPGEALTTADGRSRKELFVAAAVRLDPGRAVGADPTPEQRALLDDYVRRLVEQVEPHVRVELGELAAAYPGTTVSTRVKDPNGLVDKVRRMSAGGTNRPAREGYRVGDVLDAVGTRITVAGTAELAALTATVVERYGVGDGGRVLDWENRYTDPKPHNPAYRVVPFILGVRVGGLPYPFELQLTTRRASVAADLEHNTVYKPYVPVSDPERDRVRRMQAEAAALDQDDTRSDAR</sequence>
<protein>
    <submittedName>
        <fullName evidence="2">Uncharacterized protein</fullName>
    </submittedName>
</protein>
<dbReference type="Gene3D" id="3.30.460.10">
    <property type="entry name" value="Beta Polymerase, domain 2"/>
    <property type="match status" value="1"/>
</dbReference>
<dbReference type="RefSeq" id="WP_132104003.1">
    <property type="nucleotide sequence ID" value="NZ_SMLB01000019.1"/>
</dbReference>
<reference evidence="2 3" key="1">
    <citation type="submission" date="2019-02" db="EMBL/GenBank/DDBJ databases">
        <title>Draft genome sequences of novel Actinobacteria.</title>
        <authorList>
            <person name="Sahin N."/>
            <person name="Ay H."/>
            <person name="Saygin H."/>
        </authorList>
    </citation>
    <scope>NUCLEOTIDE SEQUENCE [LARGE SCALE GENOMIC DNA]</scope>
    <source>
        <strain evidence="2 3">8K307</strain>
    </source>
</reference>
<keyword evidence="3" id="KW-1185">Reference proteome</keyword>
<comment type="caution">
    <text evidence="2">The sequence shown here is derived from an EMBL/GenBank/DDBJ whole genome shotgun (WGS) entry which is preliminary data.</text>
</comment>
<name>A0A4R5AF81_9ACTN</name>
<dbReference type="InterPro" id="IPR043519">
    <property type="entry name" value="NT_sf"/>
</dbReference>
<gene>
    <name evidence="2" type="ORF">E1262_15290</name>
</gene>
<dbReference type="SUPFAM" id="SSF81301">
    <property type="entry name" value="Nucleotidyltransferase"/>
    <property type="match status" value="1"/>
</dbReference>
<feature type="region of interest" description="Disordered" evidence="1">
    <location>
        <begin position="408"/>
        <end position="427"/>
    </location>
</feature>
<evidence type="ECO:0000313" key="2">
    <source>
        <dbReference type="EMBL" id="TDD68612.1"/>
    </source>
</evidence>
<dbReference type="OrthoDB" id="4554584at2"/>
<evidence type="ECO:0000256" key="1">
    <source>
        <dbReference type="SAM" id="MobiDB-lite"/>
    </source>
</evidence>
<organism evidence="2 3">
    <name type="scientific">Jiangella aurantiaca</name>
    <dbReference type="NCBI Taxonomy" id="2530373"/>
    <lineage>
        <taxon>Bacteria</taxon>
        <taxon>Bacillati</taxon>
        <taxon>Actinomycetota</taxon>
        <taxon>Actinomycetes</taxon>
        <taxon>Jiangellales</taxon>
        <taxon>Jiangellaceae</taxon>
        <taxon>Jiangella</taxon>
    </lineage>
</organism>
<accession>A0A4R5AF81</accession>
<dbReference type="Proteomes" id="UP000295217">
    <property type="component" value="Unassembled WGS sequence"/>
</dbReference>
<dbReference type="AlphaFoldDB" id="A0A4R5AF81"/>
<evidence type="ECO:0000313" key="3">
    <source>
        <dbReference type="Proteomes" id="UP000295217"/>
    </source>
</evidence>
<proteinExistence type="predicted"/>